<evidence type="ECO:0000313" key="1">
    <source>
        <dbReference type="EMBL" id="KAG8002906.1"/>
    </source>
</evidence>
<feature type="non-terminal residue" evidence="1">
    <location>
        <position position="58"/>
    </location>
</feature>
<sequence>MLSAALLCARNCRAELWNRCCLLLLPPDEPTGNGNVSCCNSDILKNMPSRANTKDALI</sequence>
<organism evidence="1 2">
    <name type="scientific">Nibea albiflora</name>
    <name type="common">Yellow drum</name>
    <name type="synonym">Corvina albiflora</name>
    <dbReference type="NCBI Taxonomy" id="240163"/>
    <lineage>
        <taxon>Eukaryota</taxon>
        <taxon>Metazoa</taxon>
        <taxon>Chordata</taxon>
        <taxon>Craniata</taxon>
        <taxon>Vertebrata</taxon>
        <taxon>Euteleostomi</taxon>
        <taxon>Actinopterygii</taxon>
        <taxon>Neopterygii</taxon>
        <taxon>Teleostei</taxon>
        <taxon>Neoteleostei</taxon>
        <taxon>Acanthomorphata</taxon>
        <taxon>Eupercaria</taxon>
        <taxon>Sciaenidae</taxon>
        <taxon>Nibea</taxon>
    </lineage>
</organism>
<dbReference type="Proteomes" id="UP000805704">
    <property type="component" value="Chromosome 5"/>
</dbReference>
<accession>A0ACB7ELI0</accession>
<gene>
    <name evidence="1" type="ORF">GBF38_015512</name>
</gene>
<proteinExistence type="predicted"/>
<dbReference type="EMBL" id="CM024793">
    <property type="protein sequence ID" value="KAG8002906.1"/>
    <property type="molecule type" value="Genomic_DNA"/>
</dbReference>
<keyword evidence="2" id="KW-1185">Reference proteome</keyword>
<reference evidence="1" key="1">
    <citation type="submission" date="2020-04" db="EMBL/GenBank/DDBJ databases">
        <title>A chromosome-scale assembly and high-density genetic map of the yellow drum (Nibea albiflora) genome.</title>
        <authorList>
            <person name="Xu D."/>
            <person name="Zhang W."/>
            <person name="Chen R."/>
            <person name="Tan P."/>
            <person name="Wang L."/>
            <person name="Song H."/>
            <person name="Tian L."/>
            <person name="Zhu Q."/>
            <person name="Wang B."/>
        </authorList>
    </citation>
    <scope>NUCLEOTIDE SEQUENCE</scope>
    <source>
        <strain evidence="1">ZJHYS-2018</strain>
    </source>
</reference>
<name>A0ACB7ELI0_NIBAL</name>
<comment type="caution">
    <text evidence="1">The sequence shown here is derived from an EMBL/GenBank/DDBJ whole genome shotgun (WGS) entry which is preliminary data.</text>
</comment>
<protein>
    <submittedName>
        <fullName evidence="1">Uncharacterized protein</fullName>
    </submittedName>
</protein>
<evidence type="ECO:0000313" key="2">
    <source>
        <dbReference type="Proteomes" id="UP000805704"/>
    </source>
</evidence>